<feature type="transmembrane region" description="Helical" evidence="1">
    <location>
        <begin position="12"/>
        <end position="30"/>
    </location>
</feature>
<accession>A0A562KC43</accession>
<keyword evidence="1" id="KW-0472">Membrane</keyword>
<keyword evidence="1" id="KW-0812">Transmembrane</keyword>
<comment type="caution">
    <text evidence="2">The sequence shown here is derived from an EMBL/GenBank/DDBJ whole genome shotgun (WGS) entry which is preliminary data.</text>
</comment>
<keyword evidence="3" id="KW-1185">Reference proteome</keyword>
<dbReference type="EMBL" id="VLKK01000008">
    <property type="protein sequence ID" value="TWH92793.1"/>
    <property type="molecule type" value="Genomic_DNA"/>
</dbReference>
<reference evidence="2 3" key="1">
    <citation type="journal article" date="2015" name="Stand. Genomic Sci.">
        <title>Genomic Encyclopedia of Bacterial and Archaeal Type Strains, Phase III: the genomes of soil and plant-associated and newly described type strains.</title>
        <authorList>
            <person name="Whitman W.B."/>
            <person name="Woyke T."/>
            <person name="Klenk H.P."/>
            <person name="Zhou Y."/>
            <person name="Lilburn T.G."/>
            <person name="Beck B.J."/>
            <person name="De Vos P."/>
            <person name="Vandamme P."/>
            <person name="Eisen J.A."/>
            <person name="Garrity G."/>
            <person name="Hugenholtz P."/>
            <person name="Kyrpides N.C."/>
        </authorList>
    </citation>
    <scope>NUCLEOTIDE SEQUENCE [LARGE SCALE GENOMIC DNA]</scope>
    <source>
        <strain evidence="2 3">CGMCC 1.7748</strain>
    </source>
</reference>
<keyword evidence="1" id="KW-1133">Transmembrane helix</keyword>
<sequence>MPMKAFLRSDLFLRFLGGFVLGTIGMFVFHHEEPSMIAPYANAAPTAEYAAR</sequence>
<evidence type="ECO:0000313" key="2">
    <source>
        <dbReference type="EMBL" id="TWH92793.1"/>
    </source>
</evidence>
<dbReference type="AlphaFoldDB" id="A0A562KC43"/>
<dbReference type="Proteomes" id="UP000316624">
    <property type="component" value="Unassembled WGS sequence"/>
</dbReference>
<organism evidence="2 3">
    <name type="scientific">Sphingobium wenxiniae (strain DSM 21828 / CGMCC 1.7748 / JZ-1)</name>
    <dbReference type="NCBI Taxonomy" id="595605"/>
    <lineage>
        <taxon>Bacteria</taxon>
        <taxon>Pseudomonadati</taxon>
        <taxon>Pseudomonadota</taxon>
        <taxon>Alphaproteobacteria</taxon>
        <taxon>Sphingomonadales</taxon>
        <taxon>Sphingomonadaceae</taxon>
        <taxon>Sphingobium</taxon>
    </lineage>
</organism>
<protein>
    <submittedName>
        <fullName evidence="2">Uncharacterized protein</fullName>
    </submittedName>
</protein>
<evidence type="ECO:0000256" key="1">
    <source>
        <dbReference type="SAM" id="Phobius"/>
    </source>
</evidence>
<proteinExistence type="predicted"/>
<gene>
    <name evidence="2" type="ORF">IQ35_02453</name>
</gene>
<evidence type="ECO:0000313" key="3">
    <source>
        <dbReference type="Proteomes" id="UP000316624"/>
    </source>
</evidence>
<name>A0A562KC43_SPHWJ</name>